<dbReference type="EC" id="2.1.1.37" evidence="1"/>
<evidence type="ECO:0000256" key="4">
    <source>
        <dbReference type="ARBA" id="ARBA00022691"/>
    </source>
</evidence>
<reference evidence="9" key="1">
    <citation type="submission" date="2018-08" db="EMBL/GenBank/DDBJ databases">
        <authorList>
            <person name="Grouzdev D.S."/>
            <person name="Krutkina M.S."/>
        </authorList>
    </citation>
    <scope>NUCLEOTIDE SEQUENCE [LARGE SCALE GENOMIC DNA]</scope>
    <source>
        <strain evidence="9">4-11</strain>
    </source>
</reference>
<dbReference type="AlphaFoldDB" id="A0A372ME81"/>
<protein>
    <recommendedName>
        <fullName evidence="1">DNA (cytosine-5-)-methyltransferase</fullName>
        <ecNumber evidence="1">2.1.1.37</ecNumber>
    </recommendedName>
</protein>
<dbReference type="InterPro" id="IPR001525">
    <property type="entry name" value="C5_MeTfrase"/>
</dbReference>
<evidence type="ECO:0000256" key="3">
    <source>
        <dbReference type="ARBA" id="ARBA00022679"/>
    </source>
</evidence>
<evidence type="ECO:0000256" key="7">
    <source>
        <dbReference type="PROSITE-ProRule" id="PRU01016"/>
    </source>
</evidence>
<dbReference type="OrthoDB" id="9813719at2"/>
<dbReference type="Gene3D" id="3.40.50.150">
    <property type="entry name" value="Vaccinia Virus protein VP39"/>
    <property type="match status" value="2"/>
</dbReference>
<dbReference type="PROSITE" id="PS00094">
    <property type="entry name" value="C5_MTASE_1"/>
    <property type="match status" value="1"/>
</dbReference>
<dbReference type="EMBL" id="QUWK01000020">
    <property type="protein sequence ID" value="RFU93763.1"/>
    <property type="molecule type" value="Genomic_DNA"/>
</dbReference>
<evidence type="ECO:0000256" key="2">
    <source>
        <dbReference type="ARBA" id="ARBA00022603"/>
    </source>
</evidence>
<keyword evidence="5" id="KW-0680">Restriction system</keyword>
<dbReference type="PROSITE" id="PS51679">
    <property type="entry name" value="SAM_MT_C5"/>
    <property type="match status" value="1"/>
</dbReference>
<sequence>MSYRVLDLFAGAGGLSLGFKNAGNFSIAVAIENNKYAKETCRINHKETIMLDDVLDYSDFSAFKNKYGEFDVVIGGPPCQGFSNANRQHNQIINLNNLLVKKFIEFIEGIKPKVFVMENVKMIRSKTHFYLLSAADIDLGIFSEKLFKTQILVLPNITYEEALLFSDEHSLKFVSNGIPLLKKKIKAYEKGIQKSSIEEFRAELLGIIGDNPTLNELLSSDILEYLPIKNGSRLFDRVSSFAVMEELSKQKIYIKEMRRSDNGIELKCLSIGVEEYIRNSLSSDYKISADIYNTVEYGVPQTRERFVMIGVLRNLGVDPVVPVPTIALQEDFRTVGDAIRNLEEVEPSYFVCSDGVKVQEQLKTDNNPLNCLFDSDVIHNHFITKSTEVALERFALIEPGKNFHSLDSKYTKTYEKPERTQNSIYRRLEYNKPCPTVTNVRKSMWIHPKFDRAISIREAARLQSFPDSFVFVGSKDRQYQQIGNAVPPLFATAIAKAVLCMLE</sequence>
<dbReference type="RefSeq" id="WP_117331486.1">
    <property type="nucleotide sequence ID" value="NZ_QUWK01000020.1"/>
</dbReference>
<dbReference type="SUPFAM" id="SSF53335">
    <property type="entry name" value="S-adenosyl-L-methionine-dependent methyltransferases"/>
    <property type="match status" value="2"/>
</dbReference>
<feature type="active site" evidence="7">
    <location>
        <position position="79"/>
    </location>
</feature>
<comment type="catalytic activity">
    <reaction evidence="6">
        <text>a 2'-deoxycytidine in DNA + S-adenosyl-L-methionine = a 5-methyl-2'-deoxycytidine in DNA + S-adenosyl-L-homocysteine + H(+)</text>
        <dbReference type="Rhea" id="RHEA:13681"/>
        <dbReference type="Rhea" id="RHEA-COMP:11369"/>
        <dbReference type="Rhea" id="RHEA-COMP:11370"/>
        <dbReference type="ChEBI" id="CHEBI:15378"/>
        <dbReference type="ChEBI" id="CHEBI:57856"/>
        <dbReference type="ChEBI" id="CHEBI:59789"/>
        <dbReference type="ChEBI" id="CHEBI:85452"/>
        <dbReference type="ChEBI" id="CHEBI:85454"/>
        <dbReference type="EC" id="2.1.1.37"/>
    </reaction>
</comment>
<keyword evidence="3 7" id="KW-0808">Transferase</keyword>
<evidence type="ECO:0000256" key="5">
    <source>
        <dbReference type="ARBA" id="ARBA00022747"/>
    </source>
</evidence>
<dbReference type="GO" id="GO:0003677">
    <property type="term" value="F:DNA binding"/>
    <property type="evidence" value="ECO:0007669"/>
    <property type="project" value="TreeGrafter"/>
</dbReference>
<gene>
    <name evidence="8" type="ORF">DYP60_13210</name>
</gene>
<organism evidence="8 9">
    <name type="scientific">Sphaerochaeta halotolerans</name>
    <dbReference type="NCBI Taxonomy" id="2293840"/>
    <lineage>
        <taxon>Bacteria</taxon>
        <taxon>Pseudomonadati</taxon>
        <taxon>Spirochaetota</taxon>
        <taxon>Spirochaetia</taxon>
        <taxon>Spirochaetales</taxon>
        <taxon>Sphaerochaetaceae</taxon>
        <taxon>Sphaerochaeta</taxon>
    </lineage>
</organism>
<dbReference type="InterPro" id="IPR029063">
    <property type="entry name" value="SAM-dependent_MTases_sf"/>
</dbReference>
<dbReference type="GO" id="GO:0044027">
    <property type="term" value="P:negative regulation of gene expression via chromosomal CpG island methylation"/>
    <property type="evidence" value="ECO:0007669"/>
    <property type="project" value="TreeGrafter"/>
</dbReference>
<keyword evidence="4 7" id="KW-0949">S-adenosyl-L-methionine</keyword>
<reference evidence="8 9" key="2">
    <citation type="submission" date="2018-09" db="EMBL/GenBank/DDBJ databases">
        <title>Genome of Sphaerochaeta halotolerans strain 4-11.</title>
        <authorList>
            <person name="Nazina T.N."/>
            <person name="Sokolova D.S."/>
        </authorList>
    </citation>
    <scope>NUCLEOTIDE SEQUENCE [LARGE SCALE GENOMIC DNA]</scope>
    <source>
        <strain evidence="8 9">4-11</strain>
    </source>
</reference>
<keyword evidence="9" id="KW-1185">Reference proteome</keyword>
<dbReference type="GO" id="GO:0009307">
    <property type="term" value="P:DNA restriction-modification system"/>
    <property type="evidence" value="ECO:0007669"/>
    <property type="project" value="UniProtKB-KW"/>
</dbReference>
<evidence type="ECO:0000313" key="9">
    <source>
        <dbReference type="Proteomes" id="UP000264002"/>
    </source>
</evidence>
<dbReference type="PANTHER" id="PTHR10629:SF52">
    <property type="entry name" value="DNA (CYTOSINE-5)-METHYLTRANSFERASE 1"/>
    <property type="match status" value="1"/>
</dbReference>
<proteinExistence type="inferred from homology"/>
<dbReference type="Proteomes" id="UP000264002">
    <property type="component" value="Unassembled WGS sequence"/>
</dbReference>
<dbReference type="REBASE" id="298771">
    <property type="entry name" value="M.Sha411ORF13210P"/>
</dbReference>
<keyword evidence="2 7" id="KW-0489">Methyltransferase</keyword>
<dbReference type="PANTHER" id="PTHR10629">
    <property type="entry name" value="CYTOSINE-SPECIFIC METHYLTRANSFERASE"/>
    <property type="match status" value="1"/>
</dbReference>
<evidence type="ECO:0000256" key="6">
    <source>
        <dbReference type="ARBA" id="ARBA00047422"/>
    </source>
</evidence>
<dbReference type="GO" id="GO:0032259">
    <property type="term" value="P:methylation"/>
    <property type="evidence" value="ECO:0007669"/>
    <property type="project" value="UniProtKB-KW"/>
</dbReference>
<comment type="similarity">
    <text evidence="7">Belongs to the class I-like SAM-binding methyltransferase superfamily. C5-methyltransferase family.</text>
</comment>
<dbReference type="Gene3D" id="3.90.120.10">
    <property type="entry name" value="DNA Methylase, subunit A, domain 2"/>
    <property type="match status" value="1"/>
</dbReference>
<comment type="caution">
    <text evidence="8">The sequence shown here is derived from an EMBL/GenBank/DDBJ whole genome shotgun (WGS) entry which is preliminary data.</text>
</comment>
<dbReference type="GO" id="GO:0003886">
    <property type="term" value="F:DNA (cytosine-5-)-methyltransferase activity"/>
    <property type="evidence" value="ECO:0007669"/>
    <property type="project" value="UniProtKB-EC"/>
</dbReference>
<name>A0A372ME81_9SPIR</name>
<dbReference type="Pfam" id="PF00145">
    <property type="entry name" value="DNA_methylase"/>
    <property type="match status" value="2"/>
</dbReference>
<dbReference type="InterPro" id="IPR018117">
    <property type="entry name" value="C5_DNA_meth_AS"/>
</dbReference>
<accession>A0A372ME81</accession>
<evidence type="ECO:0000256" key="1">
    <source>
        <dbReference type="ARBA" id="ARBA00011975"/>
    </source>
</evidence>
<evidence type="ECO:0000313" key="8">
    <source>
        <dbReference type="EMBL" id="RFU93763.1"/>
    </source>
</evidence>
<dbReference type="PRINTS" id="PR00105">
    <property type="entry name" value="C5METTRFRASE"/>
</dbReference>
<dbReference type="InterPro" id="IPR050390">
    <property type="entry name" value="C5-Methyltransferase"/>
</dbReference>